<dbReference type="GO" id="GO:0046872">
    <property type="term" value="F:metal ion binding"/>
    <property type="evidence" value="ECO:0007669"/>
    <property type="project" value="InterPro"/>
</dbReference>
<dbReference type="Pfam" id="PF00675">
    <property type="entry name" value="Peptidase_M16"/>
    <property type="match status" value="1"/>
</dbReference>
<comment type="caution">
    <text evidence="4">The sequence shown here is derived from an EMBL/GenBank/DDBJ whole genome shotgun (WGS) entry which is preliminary data.</text>
</comment>
<proteinExistence type="inferred from homology"/>
<dbReference type="InterPro" id="IPR011249">
    <property type="entry name" value="Metalloenz_LuxS/M16"/>
</dbReference>
<dbReference type="PANTHER" id="PTHR11851">
    <property type="entry name" value="METALLOPROTEASE"/>
    <property type="match status" value="1"/>
</dbReference>
<reference evidence="4 5" key="1">
    <citation type="submission" date="2014-07" db="EMBL/GenBank/DDBJ databases">
        <authorList>
            <person name="McCorrison J."/>
            <person name="Sanka R."/>
            <person name="Torralba M."/>
            <person name="Gillis M."/>
            <person name="Haft D.H."/>
            <person name="Methe B."/>
            <person name="Sutton G."/>
            <person name="Nelson K.E."/>
        </authorList>
    </citation>
    <scope>NUCLEOTIDE SEQUENCE [LARGE SCALE GENOMIC DNA]</scope>
    <source>
        <strain evidence="4 5">DNF00666</strain>
    </source>
</reference>
<dbReference type="EMBL" id="JRNS01000140">
    <property type="protein sequence ID" value="KGF54475.1"/>
    <property type="molecule type" value="Genomic_DNA"/>
</dbReference>
<name>A0A096B5Z4_9BACT</name>
<dbReference type="GO" id="GO:0008233">
    <property type="term" value="F:peptidase activity"/>
    <property type="evidence" value="ECO:0007669"/>
    <property type="project" value="UniProtKB-KW"/>
</dbReference>
<dbReference type="InterPro" id="IPR011765">
    <property type="entry name" value="Pept_M16_N"/>
</dbReference>
<keyword evidence="4" id="KW-0378">Hydrolase</keyword>
<accession>A0A096B5Z4</accession>
<dbReference type="RefSeq" id="WP_036862340.1">
    <property type="nucleotide sequence ID" value="NZ_JRNS01000140.1"/>
</dbReference>
<keyword evidence="4" id="KW-0645">Protease</keyword>
<evidence type="ECO:0000313" key="4">
    <source>
        <dbReference type="EMBL" id="KGF54475.1"/>
    </source>
</evidence>
<dbReference type="GO" id="GO:0006508">
    <property type="term" value="P:proteolysis"/>
    <property type="evidence" value="ECO:0007669"/>
    <property type="project" value="UniProtKB-KW"/>
</dbReference>
<evidence type="ECO:0000313" key="5">
    <source>
        <dbReference type="Proteomes" id="UP000029578"/>
    </source>
</evidence>
<dbReference type="InterPro" id="IPR050361">
    <property type="entry name" value="MPP/UQCRC_Complex"/>
</dbReference>
<comment type="similarity">
    <text evidence="1">Belongs to the peptidase M16 family.</text>
</comment>
<evidence type="ECO:0000259" key="3">
    <source>
        <dbReference type="Pfam" id="PF05193"/>
    </source>
</evidence>
<feature type="domain" description="Peptidase M16 N-terminal" evidence="2">
    <location>
        <begin position="18"/>
        <end position="160"/>
    </location>
</feature>
<dbReference type="Gene3D" id="3.30.830.10">
    <property type="entry name" value="Metalloenzyme, LuxS/M16 peptidase-like"/>
    <property type="match status" value="2"/>
</dbReference>
<dbReference type="Pfam" id="PF05193">
    <property type="entry name" value="Peptidase_M16_C"/>
    <property type="match status" value="1"/>
</dbReference>
<evidence type="ECO:0000256" key="1">
    <source>
        <dbReference type="ARBA" id="ARBA00007261"/>
    </source>
</evidence>
<dbReference type="SUPFAM" id="SSF63411">
    <property type="entry name" value="LuxS/MPP-like metallohydrolase"/>
    <property type="match status" value="2"/>
</dbReference>
<dbReference type="InterPro" id="IPR007863">
    <property type="entry name" value="Peptidase_M16_C"/>
</dbReference>
<protein>
    <submittedName>
        <fullName evidence="4">Zinc protease</fullName>
    </submittedName>
</protein>
<sequence length="413" mass="47023">MTRYQTAVLENGLRIIALSTTSPVVYCGYQFNVGTANELPDEEGIAHFCEHVTFKGTTRRTAIDVIQCLEQVGGDLNAFTTKTDTVYYSAILKDHLPRAIDLLTDIVFHSIYPQKEINKEVEVICDEIESYNDSPAELIYDEFENIIFRGHPLGHSILGTAERIRKFTTEDALRFTQKHYQPMNSVFFAYGDVNFDNLLSLLEKENHSKVRIKGETEKPIETPLPALSEYQPQTVKIDKHTHQAHVMIGNRAYSIHDKRRMALYLLNNILGGPGMSARLNLALRERRGLVYTIESSMVSYSLTGIWSIYFGCDADDLDECMRLVRAELDHFIDIPLTDDELSIAKQQIKGQIGIACDNRENLALDFGKGFLHYGWKKDISALYRNIDAITAEEVQAVARELFPEERLTKLIYI</sequence>
<gene>
    <name evidence="4" type="ORF">HMPREF0661_02215</name>
</gene>
<evidence type="ECO:0000259" key="2">
    <source>
        <dbReference type="Pfam" id="PF00675"/>
    </source>
</evidence>
<dbReference type="Proteomes" id="UP000029578">
    <property type="component" value="Unassembled WGS sequence"/>
</dbReference>
<feature type="domain" description="Peptidase M16 C-terminal" evidence="3">
    <location>
        <begin position="166"/>
        <end position="347"/>
    </location>
</feature>
<dbReference type="AlphaFoldDB" id="A0A096B5Z4"/>
<organism evidence="4 5">
    <name type="scientific">Prevotella melaninogenica DNF00666</name>
    <dbReference type="NCBI Taxonomy" id="1401073"/>
    <lineage>
        <taxon>Bacteria</taxon>
        <taxon>Pseudomonadati</taxon>
        <taxon>Bacteroidota</taxon>
        <taxon>Bacteroidia</taxon>
        <taxon>Bacteroidales</taxon>
        <taxon>Prevotellaceae</taxon>
        <taxon>Prevotella</taxon>
    </lineage>
</organism>
<dbReference type="PANTHER" id="PTHR11851:SF49">
    <property type="entry name" value="MITOCHONDRIAL-PROCESSING PEPTIDASE SUBUNIT ALPHA"/>
    <property type="match status" value="1"/>
</dbReference>